<name>A0A2P6QF76_ROSCH</name>
<sequence length="49" mass="5650">MFSPVPPGLGINSVWEFQDGCDQDGEVGRKERLGMRVKTSSWSFCWYCY</sequence>
<dbReference type="Gramene" id="PRQ32808">
    <property type="protein sequence ID" value="PRQ32808"/>
    <property type="gene ID" value="RchiOBHm_Chr5g0050551"/>
</dbReference>
<comment type="caution">
    <text evidence="1">The sequence shown here is derived from an EMBL/GenBank/DDBJ whole genome shotgun (WGS) entry which is preliminary data.</text>
</comment>
<keyword evidence="2" id="KW-1185">Reference proteome</keyword>
<gene>
    <name evidence="1" type="ORF">RchiOBHm_Chr5g0050551</name>
</gene>
<dbReference type="Proteomes" id="UP000238479">
    <property type="component" value="Chromosome 5"/>
</dbReference>
<proteinExistence type="predicted"/>
<evidence type="ECO:0000313" key="1">
    <source>
        <dbReference type="EMBL" id="PRQ32808.1"/>
    </source>
</evidence>
<organism evidence="1 2">
    <name type="scientific">Rosa chinensis</name>
    <name type="common">China rose</name>
    <dbReference type="NCBI Taxonomy" id="74649"/>
    <lineage>
        <taxon>Eukaryota</taxon>
        <taxon>Viridiplantae</taxon>
        <taxon>Streptophyta</taxon>
        <taxon>Embryophyta</taxon>
        <taxon>Tracheophyta</taxon>
        <taxon>Spermatophyta</taxon>
        <taxon>Magnoliopsida</taxon>
        <taxon>eudicotyledons</taxon>
        <taxon>Gunneridae</taxon>
        <taxon>Pentapetalae</taxon>
        <taxon>rosids</taxon>
        <taxon>fabids</taxon>
        <taxon>Rosales</taxon>
        <taxon>Rosaceae</taxon>
        <taxon>Rosoideae</taxon>
        <taxon>Rosoideae incertae sedis</taxon>
        <taxon>Rosa</taxon>
    </lineage>
</organism>
<accession>A0A2P6QF76</accession>
<reference evidence="1 2" key="1">
    <citation type="journal article" date="2018" name="Nat. Genet.">
        <title>The Rosa genome provides new insights in the design of modern roses.</title>
        <authorList>
            <person name="Bendahmane M."/>
        </authorList>
    </citation>
    <scope>NUCLEOTIDE SEQUENCE [LARGE SCALE GENOMIC DNA]</scope>
    <source>
        <strain evidence="2">cv. Old Blush</strain>
    </source>
</reference>
<evidence type="ECO:0000313" key="2">
    <source>
        <dbReference type="Proteomes" id="UP000238479"/>
    </source>
</evidence>
<protein>
    <submittedName>
        <fullName evidence="1">Uncharacterized protein</fullName>
    </submittedName>
</protein>
<dbReference type="AlphaFoldDB" id="A0A2P6QF76"/>
<dbReference type="EMBL" id="PDCK01000043">
    <property type="protein sequence ID" value="PRQ32808.1"/>
    <property type="molecule type" value="Genomic_DNA"/>
</dbReference>